<evidence type="ECO:0000256" key="11">
    <source>
        <dbReference type="SAM" id="MobiDB-lite"/>
    </source>
</evidence>
<feature type="region of interest" description="Disordered" evidence="11">
    <location>
        <begin position="126"/>
        <end position="166"/>
    </location>
</feature>
<accession>A0A9P0HXG3</accession>
<name>A0A9P0HXG3_SPOLI</name>
<protein>
    <recommendedName>
        <fullName evidence="2">DNA-directed RNA polymerase I subunit RPA12</fullName>
    </recommendedName>
    <alternativeName>
        <fullName evidence="8">DNA-directed RNA polymerase I subunit H</fullName>
    </alternativeName>
</protein>
<feature type="compositionally biased region" description="Basic and acidic residues" evidence="11">
    <location>
        <begin position="152"/>
        <end position="166"/>
    </location>
</feature>
<dbReference type="InterPro" id="IPR034004">
    <property type="entry name" value="Zn_ribbon_RPA12_C"/>
</dbReference>
<evidence type="ECO:0000259" key="12">
    <source>
        <dbReference type="PROSITE" id="PS51133"/>
    </source>
</evidence>
<evidence type="ECO:0000313" key="14">
    <source>
        <dbReference type="Proteomes" id="UP001153321"/>
    </source>
</evidence>
<evidence type="ECO:0000256" key="5">
    <source>
        <dbReference type="ARBA" id="ARBA00022771"/>
    </source>
</evidence>
<dbReference type="CDD" id="cd10507">
    <property type="entry name" value="Zn-ribbon_RPA12"/>
    <property type="match status" value="1"/>
</dbReference>
<evidence type="ECO:0000256" key="2">
    <source>
        <dbReference type="ARBA" id="ARBA00018784"/>
    </source>
</evidence>
<dbReference type="Proteomes" id="UP001153321">
    <property type="component" value="Chromosome 11"/>
</dbReference>
<proteinExistence type="predicted"/>
<keyword evidence="7" id="KW-0539">Nucleus</keyword>
<evidence type="ECO:0000256" key="10">
    <source>
        <dbReference type="PROSITE-ProRule" id="PRU00472"/>
    </source>
</evidence>
<dbReference type="GO" id="GO:0005736">
    <property type="term" value="C:RNA polymerase I complex"/>
    <property type="evidence" value="ECO:0007669"/>
    <property type="project" value="TreeGrafter"/>
</dbReference>
<reference evidence="13" key="1">
    <citation type="submission" date="2022-02" db="EMBL/GenBank/DDBJ databases">
        <authorList>
            <person name="King R."/>
        </authorList>
    </citation>
    <scope>NUCLEOTIDE SEQUENCE</scope>
</reference>
<keyword evidence="3" id="KW-0240">DNA-directed RNA polymerase</keyword>
<feature type="domain" description="TFIIS-type" evidence="12">
    <location>
        <begin position="77"/>
        <end position="121"/>
    </location>
</feature>
<evidence type="ECO:0000256" key="7">
    <source>
        <dbReference type="ARBA" id="ARBA00023242"/>
    </source>
</evidence>
<dbReference type="PANTHER" id="PTHR11239:SF14">
    <property type="entry name" value="DNA-DIRECTED RNA POLYMERASE I SUBUNIT RPA12"/>
    <property type="match status" value="1"/>
</dbReference>
<gene>
    <name evidence="13" type="ORF">SPLIT_LOCUS1135</name>
</gene>
<keyword evidence="3" id="KW-0804">Transcription</keyword>
<keyword evidence="4" id="KW-0479">Metal-binding</keyword>
<feature type="region of interest" description="Disordered" evidence="11">
    <location>
        <begin position="185"/>
        <end position="237"/>
    </location>
</feature>
<keyword evidence="5 10" id="KW-0863">Zinc-finger</keyword>
<evidence type="ECO:0000313" key="13">
    <source>
        <dbReference type="EMBL" id="CAH1635772.1"/>
    </source>
</evidence>
<dbReference type="SMART" id="SM00440">
    <property type="entry name" value="ZnF_C2C2"/>
    <property type="match status" value="1"/>
</dbReference>
<comment type="function">
    <text evidence="9">Core component of RNA polymerase I (Pol I), a DNA-dependent RNA polymerase which synthesizes ribosomal RNA precursors using the four ribonucleoside triphosphates as substrates. Can mediate Pol I proofreading of the nascent RNA transcript. Anchors into the Pol I active site to monitor transcription fidelity and cleave mis-incorporated 5'-ribonucleotides.</text>
</comment>
<dbReference type="SUPFAM" id="SSF57783">
    <property type="entry name" value="Zinc beta-ribbon"/>
    <property type="match status" value="1"/>
</dbReference>
<dbReference type="PROSITE" id="PS51133">
    <property type="entry name" value="ZF_TFIIS_2"/>
    <property type="match status" value="1"/>
</dbReference>
<dbReference type="InterPro" id="IPR012164">
    <property type="entry name" value="Rpa12/Rpb9/Rpc10/TFS"/>
</dbReference>
<dbReference type="GO" id="GO:0003676">
    <property type="term" value="F:nucleic acid binding"/>
    <property type="evidence" value="ECO:0007669"/>
    <property type="project" value="InterPro"/>
</dbReference>
<keyword evidence="6" id="KW-0862">Zinc</keyword>
<evidence type="ECO:0000256" key="8">
    <source>
        <dbReference type="ARBA" id="ARBA00031781"/>
    </source>
</evidence>
<dbReference type="InterPro" id="IPR001222">
    <property type="entry name" value="Znf_TFIIS"/>
</dbReference>
<comment type="subcellular location">
    <subcellularLocation>
        <location evidence="1">Nucleus</location>
        <location evidence="1">Nucleolus</location>
    </subcellularLocation>
</comment>
<dbReference type="EMBL" id="LR824542">
    <property type="protein sequence ID" value="CAH1635772.1"/>
    <property type="molecule type" value="Genomic_DNA"/>
</dbReference>
<feature type="compositionally biased region" description="Basic and acidic residues" evidence="11">
    <location>
        <begin position="199"/>
        <end position="216"/>
    </location>
</feature>
<dbReference type="Pfam" id="PF01096">
    <property type="entry name" value="Zn_ribbon_TFIIS"/>
    <property type="match status" value="1"/>
</dbReference>
<dbReference type="Gene3D" id="2.20.25.10">
    <property type="match status" value="1"/>
</dbReference>
<sequence length="237" mass="26160">MAETGPFSSSTAFCARCGSILPLLQEFGSVKCYACKASFDAENFSDLKFNYTIHFNTVSVVSNENILNMDGPEGPVVERKCPKCGHDRMSYATLQLRSADEGQTVFYTCISCNAGAGRQVRADAAARQSPAALAPTTRRDTPLNYRQTRHNSTPERSKARTQRSEGDWDAVSSFCEAVMLAKEEAGRVRQRSAASSRPSHREGHTGRRGSRDDLRPPRGQSFDDFPPLEQKKTQTPL</sequence>
<evidence type="ECO:0000256" key="9">
    <source>
        <dbReference type="ARBA" id="ARBA00044497"/>
    </source>
</evidence>
<evidence type="ECO:0000256" key="6">
    <source>
        <dbReference type="ARBA" id="ARBA00022833"/>
    </source>
</evidence>
<dbReference type="GO" id="GO:0008270">
    <property type="term" value="F:zinc ion binding"/>
    <property type="evidence" value="ECO:0007669"/>
    <property type="project" value="UniProtKB-KW"/>
</dbReference>
<keyword evidence="14" id="KW-1185">Reference proteome</keyword>
<evidence type="ECO:0000256" key="3">
    <source>
        <dbReference type="ARBA" id="ARBA00022478"/>
    </source>
</evidence>
<dbReference type="GO" id="GO:0006363">
    <property type="term" value="P:termination of RNA polymerase I transcription"/>
    <property type="evidence" value="ECO:0007669"/>
    <property type="project" value="TreeGrafter"/>
</dbReference>
<dbReference type="PANTHER" id="PTHR11239">
    <property type="entry name" value="DNA-DIRECTED RNA POLYMERASE"/>
    <property type="match status" value="1"/>
</dbReference>
<evidence type="ECO:0000256" key="4">
    <source>
        <dbReference type="ARBA" id="ARBA00022723"/>
    </source>
</evidence>
<evidence type="ECO:0000256" key="1">
    <source>
        <dbReference type="ARBA" id="ARBA00004604"/>
    </source>
</evidence>
<dbReference type="AlphaFoldDB" id="A0A9P0HXG3"/>
<organism evidence="13 14">
    <name type="scientific">Spodoptera littoralis</name>
    <name type="common">Egyptian cotton leafworm</name>
    <dbReference type="NCBI Taxonomy" id="7109"/>
    <lineage>
        <taxon>Eukaryota</taxon>
        <taxon>Metazoa</taxon>
        <taxon>Ecdysozoa</taxon>
        <taxon>Arthropoda</taxon>
        <taxon>Hexapoda</taxon>
        <taxon>Insecta</taxon>
        <taxon>Pterygota</taxon>
        <taxon>Neoptera</taxon>
        <taxon>Endopterygota</taxon>
        <taxon>Lepidoptera</taxon>
        <taxon>Glossata</taxon>
        <taxon>Ditrysia</taxon>
        <taxon>Noctuoidea</taxon>
        <taxon>Noctuidae</taxon>
        <taxon>Amphipyrinae</taxon>
        <taxon>Spodoptera</taxon>
    </lineage>
</organism>
<dbReference type="GO" id="GO:0003899">
    <property type="term" value="F:DNA-directed RNA polymerase activity"/>
    <property type="evidence" value="ECO:0007669"/>
    <property type="project" value="InterPro"/>
</dbReference>